<dbReference type="EMBL" id="CAFABA010000044">
    <property type="protein sequence ID" value="CAB4829050.1"/>
    <property type="molecule type" value="Genomic_DNA"/>
</dbReference>
<sequence>MIERRGIPAMLIGTDRFRSVLEATRRMTGVPDVRWAEVPHPLGSLVAPELRDRARLAIDQFESIVLGR</sequence>
<evidence type="ECO:0000313" key="4">
    <source>
        <dbReference type="EMBL" id="CAB4927917.1"/>
    </source>
</evidence>
<dbReference type="EMBL" id="CAFBMH010000124">
    <property type="protein sequence ID" value="CAB4927917.1"/>
    <property type="molecule type" value="Genomic_DNA"/>
</dbReference>
<dbReference type="InterPro" id="IPR057767">
    <property type="entry name" value="UGSC-like_dom"/>
</dbReference>
<dbReference type="EMBL" id="CAEZYR010000075">
    <property type="protein sequence ID" value="CAB4754038.1"/>
    <property type="molecule type" value="Genomic_DNA"/>
</dbReference>
<name>A0A6J7A9A3_9ZZZZ</name>
<dbReference type="AlphaFoldDB" id="A0A6J7A9A3"/>
<evidence type="ECO:0000313" key="5">
    <source>
        <dbReference type="EMBL" id="CAB5005581.1"/>
    </source>
</evidence>
<gene>
    <name evidence="2" type="ORF">UFOPK2754_01970</name>
    <name evidence="3" type="ORF">UFOPK3139_01269</name>
    <name evidence="4" type="ORF">UFOPK3543_02480</name>
    <name evidence="5" type="ORF">UFOPK3967_01948</name>
</gene>
<proteinExistence type="predicted"/>
<accession>A0A6J7A9A3</accession>
<feature type="domain" description="UGSC-like" evidence="1">
    <location>
        <begin position="2"/>
        <end position="64"/>
    </location>
</feature>
<evidence type="ECO:0000259" key="1">
    <source>
        <dbReference type="Pfam" id="PF24696"/>
    </source>
</evidence>
<evidence type="ECO:0000313" key="3">
    <source>
        <dbReference type="EMBL" id="CAB4829050.1"/>
    </source>
</evidence>
<organism evidence="3">
    <name type="scientific">freshwater metagenome</name>
    <dbReference type="NCBI Taxonomy" id="449393"/>
    <lineage>
        <taxon>unclassified sequences</taxon>
        <taxon>metagenomes</taxon>
        <taxon>ecological metagenomes</taxon>
    </lineage>
</organism>
<evidence type="ECO:0000313" key="2">
    <source>
        <dbReference type="EMBL" id="CAB4754038.1"/>
    </source>
</evidence>
<dbReference type="EMBL" id="CAFBOS010000129">
    <property type="protein sequence ID" value="CAB5005581.1"/>
    <property type="molecule type" value="Genomic_DNA"/>
</dbReference>
<protein>
    <submittedName>
        <fullName evidence="3">Unannotated protein</fullName>
    </submittedName>
</protein>
<dbReference type="Pfam" id="PF24696">
    <property type="entry name" value="UGSC"/>
    <property type="match status" value="1"/>
</dbReference>
<reference evidence="3" key="1">
    <citation type="submission" date="2020-05" db="EMBL/GenBank/DDBJ databases">
        <authorList>
            <person name="Chiriac C."/>
            <person name="Salcher M."/>
            <person name="Ghai R."/>
            <person name="Kavagutti S V."/>
        </authorList>
    </citation>
    <scope>NUCLEOTIDE SEQUENCE</scope>
</reference>